<dbReference type="InterPro" id="IPR018060">
    <property type="entry name" value="HTH_AraC"/>
</dbReference>
<evidence type="ECO:0000259" key="3">
    <source>
        <dbReference type="PROSITE" id="PS01124"/>
    </source>
</evidence>
<protein>
    <submittedName>
        <fullName evidence="4">Helix-turn-helix transcriptional regulator</fullName>
    </submittedName>
</protein>
<dbReference type="Proteomes" id="UP000542405">
    <property type="component" value="Unassembled WGS sequence"/>
</dbReference>
<gene>
    <name evidence="4" type="ORF">HGQ98_17680</name>
</gene>
<evidence type="ECO:0000256" key="2">
    <source>
        <dbReference type="ARBA" id="ARBA00023163"/>
    </source>
</evidence>
<proteinExistence type="predicted"/>
<dbReference type="AlphaFoldDB" id="A0A848NKC4"/>
<sequence length="333" mass="36998">MLGAHPVTRVTILNPSPSPAQFTVADFNRMGSQSGFRYRLPQLNGALRGDPETLCIAEGRVETHAIRPGLTLVLSDVRVHQHYEATSMMSPRFSAIVMLQGNAQTRIDRHDDVRLAAHSGVSALYGDTVAMTGIHAPGQRLRSVNLSLSDPDGAGDDPTSELIWKALRSPSLRLRRWQVQGHLLQAIEHLLDCGWDGPLQAMLREGVATQLLAHALATLEQRAPADSTVSERDRQLLERVRERLYNAPGEEHTLDDLARLACMSPSTLRAKFQAAYQRSVFSWLRERRLEVAREQLAQGCSVQQAAHFVGYRHATNFATAFRERYGIAPSELN</sequence>
<keyword evidence="1" id="KW-0805">Transcription regulation</keyword>
<reference evidence="4 5" key="1">
    <citation type="submission" date="2020-04" db="EMBL/GenBank/DDBJ databases">
        <title>Achromobacter ruhlandii genome sequencing and assembly.</title>
        <authorList>
            <person name="Martins R.C.R."/>
            <person name="Perdigao-Neto L.V."/>
            <person name="Levin A.S.S."/>
            <person name="Costa S.F."/>
        </authorList>
    </citation>
    <scope>NUCLEOTIDE SEQUENCE [LARGE SCALE GENOMIC DNA]</scope>
    <source>
        <strain evidence="4 5">9035ralo</strain>
    </source>
</reference>
<organism evidence="4 5">
    <name type="scientific">Achromobacter ruhlandii</name>
    <dbReference type="NCBI Taxonomy" id="72557"/>
    <lineage>
        <taxon>Bacteria</taxon>
        <taxon>Pseudomonadati</taxon>
        <taxon>Pseudomonadota</taxon>
        <taxon>Betaproteobacteria</taxon>
        <taxon>Burkholderiales</taxon>
        <taxon>Alcaligenaceae</taxon>
        <taxon>Achromobacter</taxon>
    </lineage>
</organism>
<dbReference type="PANTHER" id="PTHR47893">
    <property type="entry name" value="REGULATORY PROTEIN PCHR"/>
    <property type="match status" value="1"/>
</dbReference>
<evidence type="ECO:0000313" key="4">
    <source>
        <dbReference type="EMBL" id="NMU91544.1"/>
    </source>
</evidence>
<dbReference type="GO" id="GO:0003700">
    <property type="term" value="F:DNA-binding transcription factor activity"/>
    <property type="evidence" value="ECO:0007669"/>
    <property type="project" value="InterPro"/>
</dbReference>
<dbReference type="Gene3D" id="1.10.10.60">
    <property type="entry name" value="Homeodomain-like"/>
    <property type="match status" value="1"/>
</dbReference>
<dbReference type="InterPro" id="IPR053142">
    <property type="entry name" value="PchR_regulatory_protein"/>
</dbReference>
<dbReference type="EMBL" id="JABBZE010000220">
    <property type="protein sequence ID" value="NMU91544.1"/>
    <property type="molecule type" value="Genomic_DNA"/>
</dbReference>
<dbReference type="InterPro" id="IPR009057">
    <property type="entry name" value="Homeodomain-like_sf"/>
</dbReference>
<keyword evidence="2" id="KW-0804">Transcription</keyword>
<dbReference type="GO" id="GO:0043565">
    <property type="term" value="F:sequence-specific DNA binding"/>
    <property type="evidence" value="ECO:0007669"/>
    <property type="project" value="InterPro"/>
</dbReference>
<name>A0A848NKC4_9BURK</name>
<dbReference type="SMART" id="SM00342">
    <property type="entry name" value="HTH_ARAC"/>
    <property type="match status" value="1"/>
</dbReference>
<dbReference type="SUPFAM" id="SSF46689">
    <property type="entry name" value="Homeodomain-like"/>
    <property type="match status" value="2"/>
</dbReference>
<dbReference type="PROSITE" id="PS01124">
    <property type="entry name" value="HTH_ARAC_FAMILY_2"/>
    <property type="match status" value="1"/>
</dbReference>
<dbReference type="PANTHER" id="PTHR47893:SF1">
    <property type="entry name" value="REGULATORY PROTEIN PCHR"/>
    <property type="match status" value="1"/>
</dbReference>
<dbReference type="Pfam" id="PF12833">
    <property type="entry name" value="HTH_18"/>
    <property type="match status" value="1"/>
</dbReference>
<feature type="domain" description="HTH araC/xylS-type" evidence="3">
    <location>
        <begin position="234"/>
        <end position="333"/>
    </location>
</feature>
<comment type="caution">
    <text evidence="4">The sequence shown here is derived from an EMBL/GenBank/DDBJ whole genome shotgun (WGS) entry which is preliminary data.</text>
</comment>
<evidence type="ECO:0000313" key="5">
    <source>
        <dbReference type="Proteomes" id="UP000542405"/>
    </source>
</evidence>
<evidence type="ECO:0000256" key="1">
    <source>
        <dbReference type="ARBA" id="ARBA00023015"/>
    </source>
</evidence>
<accession>A0A848NKC4</accession>